<dbReference type="EMBL" id="CAJOBI010161172">
    <property type="protein sequence ID" value="CAF4851578.1"/>
    <property type="molecule type" value="Genomic_DNA"/>
</dbReference>
<organism evidence="2 3">
    <name type="scientific">Rotaria magnacalcarata</name>
    <dbReference type="NCBI Taxonomy" id="392030"/>
    <lineage>
        <taxon>Eukaryota</taxon>
        <taxon>Metazoa</taxon>
        <taxon>Spiralia</taxon>
        <taxon>Gnathifera</taxon>
        <taxon>Rotifera</taxon>
        <taxon>Eurotatoria</taxon>
        <taxon>Bdelloidea</taxon>
        <taxon>Philodinida</taxon>
        <taxon>Philodinidae</taxon>
        <taxon>Rotaria</taxon>
    </lineage>
</organism>
<proteinExistence type="predicted"/>
<evidence type="ECO:0000313" key="3">
    <source>
        <dbReference type="Proteomes" id="UP000681720"/>
    </source>
</evidence>
<feature type="non-terminal residue" evidence="2">
    <location>
        <position position="1"/>
    </location>
</feature>
<evidence type="ECO:0000313" key="1">
    <source>
        <dbReference type="EMBL" id="CAF4851578.1"/>
    </source>
</evidence>
<feature type="non-terminal residue" evidence="2">
    <location>
        <position position="80"/>
    </location>
</feature>
<dbReference type="Proteomes" id="UP000681720">
    <property type="component" value="Unassembled WGS sequence"/>
</dbReference>
<dbReference type="Proteomes" id="UP000676336">
    <property type="component" value="Unassembled WGS sequence"/>
</dbReference>
<comment type="caution">
    <text evidence="2">The sequence shown here is derived from an EMBL/GenBank/DDBJ whole genome shotgun (WGS) entry which is preliminary data.</text>
</comment>
<name>A0A8S3CBT7_9BILA</name>
<dbReference type="EMBL" id="CAJOBJ010177219">
    <property type="protein sequence ID" value="CAF4904987.1"/>
    <property type="molecule type" value="Genomic_DNA"/>
</dbReference>
<evidence type="ECO:0000313" key="2">
    <source>
        <dbReference type="EMBL" id="CAF4904987.1"/>
    </source>
</evidence>
<sequence>YASLTLSIHDNASSLKSKEQIIDDEHILSNFASILRIISYIKPILFKRLLRQKETIDECILHFEQHHSTVTNISTLKRSA</sequence>
<gene>
    <name evidence="2" type="ORF">GIL414_LOCUS52029</name>
    <name evidence="1" type="ORF">SMN809_LOCUS49419</name>
</gene>
<accession>A0A8S3CBT7</accession>
<dbReference type="AlphaFoldDB" id="A0A8S3CBT7"/>
<protein>
    <submittedName>
        <fullName evidence="2">Uncharacterized protein</fullName>
    </submittedName>
</protein>
<reference evidence="2" key="1">
    <citation type="submission" date="2021-02" db="EMBL/GenBank/DDBJ databases">
        <authorList>
            <person name="Nowell W R."/>
        </authorList>
    </citation>
    <scope>NUCLEOTIDE SEQUENCE</scope>
</reference>